<evidence type="ECO:0000256" key="4">
    <source>
        <dbReference type="SAM" id="Coils"/>
    </source>
</evidence>
<feature type="coiled-coil region" evidence="4">
    <location>
        <begin position="140"/>
        <end position="174"/>
    </location>
</feature>
<dbReference type="Pfam" id="PF01753">
    <property type="entry name" value="zf-MYND"/>
    <property type="match status" value="2"/>
</dbReference>
<dbReference type="GO" id="GO:0008270">
    <property type="term" value="F:zinc ion binding"/>
    <property type="evidence" value="ECO:0007669"/>
    <property type="project" value="UniProtKB-KW"/>
</dbReference>
<dbReference type="EMBL" id="MN740066">
    <property type="protein sequence ID" value="QHT86308.1"/>
    <property type="molecule type" value="Genomic_DNA"/>
</dbReference>
<keyword evidence="4" id="KW-0175">Coiled coil</keyword>
<evidence type="ECO:0000256" key="1">
    <source>
        <dbReference type="ARBA" id="ARBA00022723"/>
    </source>
</evidence>
<dbReference type="InterPro" id="IPR002893">
    <property type="entry name" value="Znf_MYND"/>
</dbReference>
<evidence type="ECO:0000256" key="2">
    <source>
        <dbReference type="ARBA" id="ARBA00022771"/>
    </source>
</evidence>
<evidence type="ECO:0000256" key="3">
    <source>
        <dbReference type="ARBA" id="ARBA00022833"/>
    </source>
</evidence>
<evidence type="ECO:0000313" key="6">
    <source>
        <dbReference type="EMBL" id="QHT86308.1"/>
    </source>
</evidence>
<dbReference type="Gene3D" id="6.10.140.2220">
    <property type="match status" value="2"/>
</dbReference>
<evidence type="ECO:0000259" key="5">
    <source>
        <dbReference type="PROSITE" id="PS50865"/>
    </source>
</evidence>
<accession>A0A6C0HZX2</accession>
<sequence>MDINTNMTDTCGNTNCQIGKVQGDAKLQPQGNMQLPSCAKCKKIKYCSRDCQKEHWPVHKLICKKSIELVNPINDAKREIRKIKDPVLQAQSRSSLHRLCTENRDDILATMAPTQNTLSGEEYFKNNSLSDIRDITQKELSSLLAEIERLNKCKQILNDQKLELEDVIDKCARELGSEFDSEYINRYCAPEREELDTINSKIAKIDTAIESCTDMHCRMRILICDSYTVPTLCIKCKGATKFKDNTVYRCIKCKMAIYCSIDCMRDDHIAHQLSCKKV</sequence>
<dbReference type="SUPFAM" id="SSF144232">
    <property type="entry name" value="HIT/MYND zinc finger-like"/>
    <property type="match status" value="2"/>
</dbReference>
<organism evidence="6">
    <name type="scientific">viral metagenome</name>
    <dbReference type="NCBI Taxonomy" id="1070528"/>
    <lineage>
        <taxon>unclassified sequences</taxon>
        <taxon>metagenomes</taxon>
        <taxon>organismal metagenomes</taxon>
    </lineage>
</organism>
<keyword evidence="2" id="KW-0863">Zinc-finger</keyword>
<feature type="domain" description="MYND-type" evidence="5">
    <location>
        <begin position="233"/>
        <end position="275"/>
    </location>
</feature>
<dbReference type="PROSITE" id="PS01360">
    <property type="entry name" value="ZF_MYND_1"/>
    <property type="match status" value="1"/>
</dbReference>
<reference evidence="6" key="1">
    <citation type="journal article" date="2020" name="Nature">
        <title>Giant virus diversity and host interactions through global metagenomics.</title>
        <authorList>
            <person name="Schulz F."/>
            <person name="Roux S."/>
            <person name="Paez-Espino D."/>
            <person name="Jungbluth S."/>
            <person name="Walsh D.A."/>
            <person name="Denef V.J."/>
            <person name="McMahon K.D."/>
            <person name="Konstantinidis K.T."/>
            <person name="Eloe-Fadrosh E.A."/>
            <person name="Kyrpides N.C."/>
            <person name="Woyke T."/>
        </authorList>
    </citation>
    <scope>NUCLEOTIDE SEQUENCE</scope>
    <source>
        <strain evidence="6">GVMAG-M-3300023184-186</strain>
    </source>
</reference>
<feature type="domain" description="MYND-type" evidence="5">
    <location>
        <begin position="8"/>
        <end position="63"/>
    </location>
</feature>
<dbReference type="PROSITE" id="PS50865">
    <property type="entry name" value="ZF_MYND_2"/>
    <property type="match status" value="2"/>
</dbReference>
<name>A0A6C0HZX2_9ZZZZ</name>
<keyword evidence="3" id="KW-0862">Zinc</keyword>
<proteinExistence type="predicted"/>
<protein>
    <recommendedName>
        <fullName evidence="5">MYND-type domain-containing protein</fullName>
    </recommendedName>
</protein>
<keyword evidence="1" id="KW-0479">Metal-binding</keyword>
<dbReference type="AlphaFoldDB" id="A0A6C0HZX2"/>